<accession>A0ABT1N548</accession>
<dbReference type="Proteomes" id="UP001524460">
    <property type="component" value="Unassembled WGS sequence"/>
</dbReference>
<dbReference type="RefSeq" id="WP_255043972.1">
    <property type="nucleotide sequence ID" value="NZ_JANEYT010000048.1"/>
</dbReference>
<gene>
    <name evidence="1" type="ORF">NHN17_17560</name>
</gene>
<evidence type="ECO:0000313" key="2">
    <source>
        <dbReference type="Proteomes" id="UP001524460"/>
    </source>
</evidence>
<protein>
    <submittedName>
        <fullName evidence="1">Uncharacterized protein</fullName>
    </submittedName>
</protein>
<comment type="caution">
    <text evidence="1">The sequence shown here is derived from an EMBL/GenBank/DDBJ whole genome shotgun (WGS) entry which is preliminary data.</text>
</comment>
<name>A0ABT1N548_9GAMM</name>
<proteinExistence type="predicted"/>
<keyword evidence="2" id="KW-1185">Reference proteome</keyword>
<dbReference type="EMBL" id="JANEYT010000048">
    <property type="protein sequence ID" value="MCQ1059858.1"/>
    <property type="molecule type" value="Genomic_DNA"/>
</dbReference>
<reference evidence="1 2" key="1">
    <citation type="submission" date="2022-07" db="EMBL/GenBank/DDBJ databases">
        <title>Photobacterium pectinilyticum sp. nov., a marine bacterium isolated from surface seawater of Qingdao offshore.</title>
        <authorList>
            <person name="Wang X."/>
        </authorList>
    </citation>
    <scope>NUCLEOTIDE SEQUENCE [LARGE SCALE GENOMIC DNA]</scope>
    <source>
        <strain evidence="1 2">ZSDE20</strain>
    </source>
</reference>
<evidence type="ECO:0000313" key="1">
    <source>
        <dbReference type="EMBL" id="MCQ1059858.1"/>
    </source>
</evidence>
<organism evidence="1 2">
    <name type="scientific">Photobacterium pectinilyticum</name>
    <dbReference type="NCBI Taxonomy" id="2906793"/>
    <lineage>
        <taxon>Bacteria</taxon>
        <taxon>Pseudomonadati</taxon>
        <taxon>Pseudomonadota</taxon>
        <taxon>Gammaproteobacteria</taxon>
        <taxon>Vibrionales</taxon>
        <taxon>Vibrionaceae</taxon>
        <taxon>Photobacterium</taxon>
    </lineage>
</organism>
<sequence>MTIEQTMVHHNFEFDPQQAENVARKITPLIVKYGGNPPPWLAKYMDEIMAVAAIGMLGLSSYMQVRSLKIKDAELAKKAKQAAA</sequence>